<sequence length="182" mass="20660">MRRRQGVSFKRSSSRCNRCSTITDWRMSRCEKAEHCPNSPRAANSTTSCLCETPMHETRHYPVVASRRRIEDVSAPQTRAAECLQLHHNRALLLNSGRAKGAQNRLRRRCARIVSSSKGHFARLGCFTMPCRCRVKVVKNCIQPDFQLSQDKASELSGRLTPCLSRQSRLDSIEDILSEAVE</sequence>
<dbReference type="AlphaFoldDB" id="A0A1X7AB46"/>
<name>A0A1X7AB46_9RHOB</name>
<protein>
    <submittedName>
        <fullName evidence="1">Uncharacterized protein</fullName>
    </submittedName>
</protein>
<gene>
    <name evidence="1" type="ORF">ROG8370_03687</name>
</gene>
<evidence type="ECO:0000313" key="1">
    <source>
        <dbReference type="EMBL" id="SLN74649.1"/>
    </source>
</evidence>
<accession>A0A1X7AB46</accession>
<reference evidence="2" key="1">
    <citation type="submission" date="2017-03" db="EMBL/GenBank/DDBJ databases">
        <authorList>
            <person name="Rodrigo-Torres L."/>
            <person name="Arahal R.D."/>
            <person name="Lucena T."/>
        </authorList>
    </citation>
    <scope>NUCLEOTIDE SEQUENCE [LARGE SCALE GENOMIC DNA]</scope>
    <source>
        <strain evidence="2">CECT 8370</strain>
    </source>
</reference>
<evidence type="ECO:0000313" key="2">
    <source>
        <dbReference type="Proteomes" id="UP000194012"/>
    </source>
</evidence>
<dbReference type="Proteomes" id="UP000194012">
    <property type="component" value="Unassembled WGS sequence"/>
</dbReference>
<keyword evidence="2" id="KW-1185">Reference proteome</keyword>
<proteinExistence type="predicted"/>
<organism evidence="1 2">
    <name type="scientific">Roseovarius gaetbuli</name>
    <dbReference type="NCBI Taxonomy" id="1356575"/>
    <lineage>
        <taxon>Bacteria</taxon>
        <taxon>Pseudomonadati</taxon>
        <taxon>Pseudomonadota</taxon>
        <taxon>Alphaproteobacteria</taxon>
        <taxon>Rhodobacterales</taxon>
        <taxon>Roseobacteraceae</taxon>
        <taxon>Roseovarius</taxon>
    </lineage>
</organism>
<dbReference type="EMBL" id="FWFJ01000062">
    <property type="protein sequence ID" value="SLN74649.1"/>
    <property type="molecule type" value="Genomic_DNA"/>
</dbReference>